<evidence type="ECO:0000313" key="2">
    <source>
        <dbReference type="EMBL" id="RDB59367.1"/>
    </source>
</evidence>
<name>A0A369LL05_9ACTN</name>
<evidence type="ECO:0000313" key="3">
    <source>
        <dbReference type="Proteomes" id="UP000253975"/>
    </source>
</evidence>
<evidence type="ECO:0000256" key="1">
    <source>
        <dbReference type="SAM" id="Phobius"/>
    </source>
</evidence>
<protein>
    <submittedName>
        <fullName evidence="2">Uncharacterized protein</fullName>
    </submittedName>
</protein>
<feature type="transmembrane region" description="Helical" evidence="1">
    <location>
        <begin position="38"/>
        <end position="63"/>
    </location>
</feature>
<sequence length="66" mass="7434">MAWFDAHVLWANPEIAWVFALVARYGGVDGSMRRAHPVFCAAVFRFNITATLAFARAFSFIMAPIR</sequence>
<dbReference type="EMBL" id="PPTO01000005">
    <property type="protein sequence ID" value="RDB59367.1"/>
    <property type="molecule type" value="Genomic_DNA"/>
</dbReference>
<reference evidence="2 3" key="1">
    <citation type="journal article" date="2018" name="Elife">
        <title>Discovery and characterization of a prevalent human gut bacterial enzyme sufficient for the inactivation of a family of plant toxins.</title>
        <authorList>
            <person name="Koppel N."/>
            <person name="Bisanz J.E."/>
            <person name="Pandelia M.E."/>
            <person name="Turnbaugh P.J."/>
            <person name="Balskus E.P."/>
        </authorList>
    </citation>
    <scope>NUCLEOTIDE SEQUENCE [LARGE SCALE GENOMIC DNA]</scope>
    <source>
        <strain evidence="2 3">OB21 GAM31</strain>
    </source>
</reference>
<accession>A0A369LL05</accession>
<gene>
    <name evidence="2" type="ORF">C1881_04340</name>
</gene>
<keyword evidence="1" id="KW-0812">Transmembrane</keyword>
<feature type="transmembrane region" description="Helical" evidence="1">
    <location>
        <begin position="6"/>
        <end position="26"/>
    </location>
</feature>
<keyword evidence="1" id="KW-0472">Membrane</keyword>
<proteinExistence type="predicted"/>
<organism evidence="2 3">
    <name type="scientific">Slackia isoflavoniconvertens</name>
    <dbReference type="NCBI Taxonomy" id="572010"/>
    <lineage>
        <taxon>Bacteria</taxon>
        <taxon>Bacillati</taxon>
        <taxon>Actinomycetota</taxon>
        <taxon>Coriobacteriia</taxon>
        <taxon>Eggerthellales</taxon>
        <taxon>Eggerthellaceae</taxon>
        <taxon>Slackia</taxon>
    </lineage>
</organism>
<dbReference type="AlphaFoldDB" id="A0A369LL05"/>
<comment type="caution">
    <text evidence="2">The sequence shown here is derived from an EMBL/GenBank/DDBJ whole genome shotgun (WGS) entry which is preliminary data.</text>
</comment>
<dbReference type="Proteomes" id="UP000253975">
    <property type="component" value="Unassembled WGS sequence"/>
</dbReference>
<keyword evidence="1" id="KW-1133">Transmembrane helix</keyword>